<sequence>MPQRPVVSDDATPEEDKGMVEDTPEKHPDDAGAAEDTTGEEEGIAPDDARKVDDDNALSEPMNAVKPQTELEHNATLWCPITMRSHAMLMDFRVYTCPVCRQYLLPKLAKKPPTVPAPASESNSESEDDNDKDKSERIESERILVTNTVDFRDALDDCVDRAPWPATFDLLEARKDVVDSDLAFEVVTILETSIPGEPGQAGLRNYPQGPVRGNLRAPFRGQTIPASNILSDPNLEIAVRQTTITIHSKALIELIKSVVSYYPSAKLDGRTVDLAEPFALLAHHYPQLEVLMARNFVSAETQEHETQKAGEEHLVYRQLECLLRFLKQPKYISSIEDEIAINARGLCTFRMLWYLLRPGSTVYLSRDGRLSAHIISDVIVDEKILRPKAKWVWPYEVYLWHLDFDGRHVGRSEDLVSIPAFEGEKLITSLRIFPVEYRDNSDGGETKRELEDQGKRWFGYLSGAQAHYSGDFIGPLGRQVRHLSIAAYSPHVADGLFGFVFKSRKWEVLDVKFCSPARIQPEALRSLVMPEERKTIIKALVEQYNTASSKDGSPQRKQWGADYIESKGEGQIFLLHGGPGLGNP</sequence>
<dbReference type="EMBL" id="JAQQWL010000005">
    <property type="protein sequence ID" value="KAK8073425.1"/>
    <property type="molecule type" value="Genomic_DNA"/>
</dbReference>
<feature type="domain" description="DUF7025" evidence="2">
    <location>
        <begin position="342"/>
        <end position="438"/>
    </location>
</feature>
<feature type="region of interest" description="Disordered" evidence="1">
    <location>
        <begin position="1"/>
        <end position="55"/>
    </location>
</feature>
<gene>
    <name evidence="3" type="ORF">PG994_004324</name>
</gene>
<evidence type="ECO:0000313" key="4">
    <source>
        <dbReference type="Proteomes" id="UP001480595"/>
    </source>
</evidence>
<dbReference type="Pfam" id="PF22942">
    <property type="entry name" value="DUF7025"/>
    <property type="match status" value="1"/>
</dbReference>
<evidence type="ECO:0000259" key="2">
    <source>
        <dbReference type="Pfam" id="PF22942"/>
    </source>
</evidence>
<evidence type="ECO:0000256" key="1">
    <source>
        <dbReference type="SAM" id="MobiDB-lite"/>
    </source>
</evidence>
<dbReference type="PANTHER" id="PTHR46411">
    <property type="entry name" value="FAMILY ATPASE, PUTATIVE-RELATED"/>
    <property type="match status" value="1"/>
</dbReference>
<accession>A0ABR1VQ99</accession>
<name>A0ABR1VQ99_9PEZI</name>
<dbReference type="PANTHER" id="PTHR46411:SF4">
    <property type="entry name" value="AAA+ ATPASE DOMAIN-CONTAINING PROTEIN"/>
    <property type="match status" value="1"/>
</dbReference>
<proteinExistence type="predicted"/>
<protein>
    <recommendedName>
        <fullName evidence="2">DUF7025 domain-containing protein</fullName>
    </recommendedName>
</protein>
<comment type="caution">
    <text evidence="3">The sequence shown here is derived from an EMBL/GenBank/DDBJ whole genome shotgun (WGS) entry which is preliminary data.</text>
</comment>
<organism evidence="3 4">
    <name type="scientific">Apiospora phragmitis</name>
    <dbReference type="NCBI Taxonomy" id="2905665"/>
    <lineage>
        <taxon>Eukaryota</taxon>
        <taxon>Fungi</taxon>
        <taxon>Dikarya</taxon>
        <taxon>Ascomycota</taxon>
        <taxon>Pezizomycotina</taxon>
        <taxon>Sordariomycetes</taxon>
        <taxon>Xylariomycetidae</taxon>
        <taxon>Amphisphaeriales</taxon>
        <taxon>Apiosporaceae</taxon>
        <taxon>Apiospora</taxon>
    </lineage>
</organism>
<dbReference type="GeneID" id="92088796"/>
<keyword evidence="4" id="KW-1185">Reference proteome</keyword>
<reference evidence="3 4" key="1">
    <citation type="submission" date="2023-01" db="EMBL/GenBank/DDBJ databases">
        <title>Analysis of 21 Apiospora genomes using comparative genomics revels a genus with tremendous synthesis potential of carbohydrate active enzymes and secondary metabolites.</title>
        <authorList>
            <person name="Sorensen T."/>
        </authorList>
    </citation>
    <scope>NUCLEOTIDE SEQUENCE [LARGE SCALE GENOMIC DNA]</scope>
    <source>
        <strain evidence="3 4">CBS 135458</strain>
    </source>
</reference>
<feature type="compositionally biased region" description="Basic and acidic residues" evidence="1">
    <location>
        <begin position="14"/>
        <end position="30"/>
    </location>
</feature>
<dbReference type="RefSeq" id="XP_066717900.1">
    <property type="nucleotide sequence ID" value="XM_066855733.1"/>
</dbReference>
<dbReference type="InterPro" id="IPR054289">
    <property type="entry name" value="DUF7025"/>
</dbReference>
<evidence type="ECO:0000313" key="3">
    <source>
        <dbReference type="EMBL" id="KAK8073425.1"/>
    </source>
</evidence>
<dbReference type="Proteomes" id="UP001480595">
    <property type="component" value="Unassembled WGS sequence"/>
</dbReference>
<feature type="region of interest" description="Disordered" evidence="1">
    <location>
        <begin position="110"/>
        <end position="139"/>
    </location>
</feature>